<comment type="caution">
    <text evidence="1">The sequence shown here is derived from an EMBL/GenBank/DDBJ whole genome shotgun (WGS) entry which is preliminary data.</text>
</comment>
<sequence length="66" mass="6908">MGEFVDVGLGVLELRGPEQRVEGADLDADTAVHAQREVDGEPVEDVAAALAATGGRRGTVSLWESM</sequence>
<reference evidence="2" key="1">
    <citation type="journal article" date="2019" name="Int. J. Syst. Evol. Microbiol.">
        <title>The Global Catalogue of Microorganisms (GCM) 10K type strain sequencing project: providing services to taxonomists for standard genome sequencing and annotation.</title>
        <authorList>
            <consortium name="The Broad Institute Genomics Platform"/>
            <consortium name="The Broad Institute Genome Sequencing Center for Infectious Disease"/>
            <person name="Wu L."/>
            <person name="Ma J."/>
        </authorList>
    </citation>
    <scope>NUCLEOTIDE SEQUENCE [LARGE SCALE GENOMIC DNA]</scope>
    <source>
        <strain evidence="2">JCM 13278</strain>
    </source>
</reference>
<evidence type="ECO:0000313" key="2">
    <source>
        <dbReference type="Proteomes" id="UP001500691"/>
    </source>
</evidence>
<accession>A0ABP8SPP1</accession>
<proteinExistence type="predicted"/>
<dbReference type="Proteomes" id="UP001500691">
    <property type="component" value="Unassembled WGS sequence"/>
</dbReference>
<evidence type="ECO:0000313" key="1">
    <source>
        <dbReference type="EMBL" id="GAA4572194.1"/>
    </source>
</evidence>
<protein>
    <submittedName>
        <fullName evidence="1">Uncharacterized protein</fullName>
    </submittedName>
</protein>
<name>A0ABP8SPP1_9ACTN</name>
<organism evidence="1 2">
    <name type="scientific">Actinocorallia cavernae</name>
    <dbReference type="NCBI Taxonomy" id="328075"/>
    <lineage>
        <taxon>Bacteria</taxon>
        <taxon>Bacillati</taxon>
        <taxon>Actinomycetota</taxon>
        <taxon>Actinomycetes</taxon>
        <taxon>Streptosporangiales</taxon>
        <taxon>Thermomonosporaceae</taxon>
        <taxon>Actinocorallia</taxon>
    </lineage>
</organism>
<keyword evidence="2" id="KW-1185">Reference proteome</keyword>
<dbReference type="EMBL" id="BAABFF010000001">
    <property type="protein sequence ID" value="GAA4572194.1"/>
    <property type="molecule type" value="Genomic_DNA"/>
</dbReference>
<gene>
    <name evidence="1" type="ORF">GCM10023100_32550</name>
</gene>